<comment type="caution">
    <text evidence="1">The sequence shown here is derived from an EMBL/GenBank/DDBJ whole genome shotgun (WGS) entry which is preliminary data.</text>
</comment>
<accession>A0ACB9VL01</accession>
<name>A0ACB9VL01_9CETA</name>
<evidence type="ECO:0000313" key="2">
    <source>
        <dbReference type="Proteomes" id="UP001057279"/>
    </source>
</evidence>
<organism evidence="1 2">
    <name type="scientific">Ovis ammon polii x Ovis aries</name>
    <dbReference type="NCBI Taxonomy" id="2918886"/>
    <lineage>
        <taxon>Eukaryota</taxon>
        <taxon>Metazoa</taxon>
        <taxon>Chordata</taxon>
        <taxon>Craniata</taxon>
        <taxon>Vertebrata</taxon>
        <taxon>Euteleostomi</taxon>
        <taxon>Mammalia</taxon>
        <taxon>Eutheria</taxon>
        <taxon>Laurasiatheria</taxon>
        <taxon>Artiodactyla</taxon>
        <taxon>Ruminantia</taxon>
        <taxon>Pecora</taxon>
        <taxon>Bovidae</taxon>
        <taxon>Caprinae</taxon>
        <taxon>Ovis</taxon>
    </lineage>
</organism>
<reference evidence="1" key="1">
    <citation type="submission" date="2022-03" db="EMBL/GenBank/DDBJ databases">
        <title>Genomic analyses of argali, domestic sheep and their hybrids provide insights into chromosomal evolution, heterosis and genetic basis of agronomic traits.</title>
        <authorList>
            <person name="Li M."/>
        </authorList>
    </citation>
    <scope>NUCLEOTIDE SEQUENCE</scope>
    <source>
        <strain evidence="1">F1 hybrid</strain>
    </source>
</reference>
<proteinExistence type="predicted"/>
<sequence>LFKICNPRDNVSVQISNLPKNHKSLTWFYPTDQKIVEWESGEPTKYFDTKFKDRSTLDSQSGTLHIRKVQKEDSSTYLLRVLKDNGHEEEYKISLMVLGYSKYATPGDNVSLQISNLPKNRRSLTWFYTTDQKIVEWESGEPTKYFDTKFKDRATLDSQSGTLHIRKVQKEDSSTYLLRVLKDNGHEEEYKISLMVLDPVPKPKINVNMTQKMNTCHLTLSCGIQDQSVTYTWYWESGSFPKQLQSSVLEDVHTPESYSKSYTCQVSNPISRQNDTIHFTSPCVQGYSKHATPGDNVSLQISNLPMKNRSLAWFYTTDQKIVERESGEPTKYFDTKFKDRATLDSQSGTLHIRKVQKEDSSTYLLRVLKDNGHEEEYKISLMVLDSIALNRIRAGTDVGNLVKSFEVGNLISTDQINELIMGSK</sequence>
<keyword evidence="2" id="KW-1185">Reference proteome</keyword>
<gene>
    <name evidence="1" type="ORF">MJG53_001542</name>
</gene>
<dbReference type="EMBL" id="CM043026">
    <property type="protein sequence ID" value="KAI4590493.1"/>
    <property type="molecule type" value="Genomic_DNA"/>
</dbReference>
<evidence type="ECO:0000313" key="1">
    <source>
        <dbReference type="EMBL" id="KAI4590493.1"/>
    </source>
</evidence>
<feature type="non-terminal residue" evidence="1">
    <location>
        <position position="1"/>
    </location>
</feature>
<dbReference type="Proteomes" id="UP001057279">
    <property type="component" value="Linkage Group LG01"/>
</dbReference>
<protein>
    <submittedName>
        <fullName evidence="1">Uncharacterized protein</fullName>
    </submittedName>
</protein>